<reference evidence="1" key="1">
    <citation type="submission" date="2022-01" db="EMBL/GenBank/DDBJ databases">
        <authorList>
            <person name="King R."/>
        </authorList>
    </citation>
    <scope>NUCLEOTIDE SEQUENCE</scope>
</reference>
<organism evidence="1 2">
    <name type="scientific">Nezara viridula</name>
    <name type="common">Southern green stink bug</name>
    <name type="synonym">Cimex viridulus</name>
    <dbReference type="NCBI Taxonomy" id="85310"/>
    <lineage>
        <taxon>Eukaryota</taxon>
        <taxon>Metazoa</taxon>
        <taxon>Ecdysozoa</taxon>
        <taxon>Arthropoda</taxon>
        <taxon>Hexapoda</taxon>
        <taxon>Insecta</taxon>
        <taxon>Pterygota</taxon>
        <taxon>Neoptera</taxon>
        <taxon>Paraneoptera</taxon>
        <taxon>Hemiptera</taxon>
        <taxon>Heteroptera</taxon>
        <taxon>Panheteroptera</taxon>
        <taxon>Pentatomomorpha</taxon>
        <taxon>Pentatomoidea</taxon>
        <taxon>Pentatomidae</taxon>
        <taxon>Pentatominae</taxon>
        <taxon>Nezara</taxon>
    </lineage>
</organism>
<dbReference type="OrthoDB" id="286811at2759"/>
<dbReference type="Proteomes" id="UP001152798">
    <property type="component" value="Chromosome 5"/>
</dbReference>
<gene>
    <name evidence="1" type="ORF">NEZAVI_LOCUS10208</name>
</gene>
<dbReference type="GO" id="GO:0003676">
    <property type="term" value="F:nucleic acid binding"/>
    <property type="evidence" value="ECO:0007669"/>
    <property type="project" value="InterPro"/>
</dbReference>
<sequence>MIFIQQDSAPAQLSSGCKRTFQSSSLPRIGPSGSTDLNPPDYRLWSELEMACHRAHPNLESLKQSLVRAVEHFPQEVLGAAIDDWARRLNACVKGKGGHFE</sequence>
<dbReference type="EMBL" id="OV725081">
    <property type="protein sequence ID" value="CAH1401122.1"/>
    <property type="molecule type" value="Genomic_DNA"/>
</dbReference>
<evidence type="ECO:0000313" key="1">
    <source>
        <dbReference type="EMBL" id="CAH1401122.1"/>
    </source>
</evidence>
<proteinExistence type="predicted"/>
<name>A0A9P0HFY4_NEZVI</name>
<dbReference type="AlphaFoldDB" id="A0A9P0HFY4"/>
<evidence type="ECO:0000313" key="2">
    <source>
        <dbReference type="Proteomes" id="UP001152798"/>
    </source>
</evidence>
<keyword evidence="2" id="KW-1185">Reference proteome</keyword>
<dbReference type="InterPro" id="IPR036397">
    <property type="entry name" value="RNaseH_sf"/>
</dbReference>
<protein>
    <submittedName>
        <fullName evidence="1">Uncharacterized protein</fullName>
    </submittedName>
</protein>
<accession>A0A9P0HFY4</accession>
<dbReference type="Gene3D" id="3.30.420.10">
    <property type="entry name" value="Ribonuclease H-like superfamily/Ribonuclease H"/>
    <property type="match status" value="1"/>
</dbReference>